<dbReference type="GO" id="GO:0051607">
    <property type="term" value="P:defense response to virus"/>
    <property type="evidence" value="ECO:0007669"/>
    <property type="project" value="UniProtKB-KW"/>
</dbReference>
<sequence>MYHQAYGIIKTLAPLHVGATAGEETGNMNLIFRDQFTRTGIIPGSSIRGRLRAEMRYYQGEEEVRIWYGSDVTDDDEQKLSNGTVSNRTTESRVKFEYASIVWLPVFCPGQPIIWVSCKRLLKRYQRIAGLNDLILPRTYVKSESLTPLPNQKLFFNFGFLTIANGTISSNWFPDGEELPAVIVGDDEISMIHDMALYRQSRVALEKNQKRNADKAFFGVEALPEETILAFPIGLKKNRDNKQWEPFGKKEVQNHKPQDSKAKHDGNNDKKVVSNVYLGGLESVGFGQCQMTLFNTNVRED</sequence>
<feature type="region of interest" description="Disordered" evidence="2">
    <location>
        <begin position="246"/>
        <end position="269"/>
    </location>
</feature>
<dbReference type="EMBL" id="MTPU01000001">
    <property type="protein sequence ID" value="OPH11402.1"/>
    <property type="molecule type" value="Genomic_DNA"/>
</dbReference>
<dbReference type="InterPro" id="IPR013410">
    <property type="entry name" value="CRISPR-assoc_RAMP_Cmr4"/>
</dbReference>
<dbReference type="InterPro" id="IPR005537">
    <property type="entry name" value="RAMP_III_fam"/>
</dbReference>
<evidence type="ECO:0000256" key="1">
    <source>
        <dbReference type="ARBA" id="ARBA00023118"/>
    </source>
</evidence>
<dbReference type="PANTHER" id="PTHR36700">
    <property type="entry name" value="CRISPR SYSTEM CMR SUBUNIT CMR4"/>
    <property type="match status" value="1"/>
</dbReference>
<dbReference type="Proteomes" id="UP000190056">
    <property type="component" value="Unassembled WGS sequence"/>
</dbReference>
<protein>
    <submittedName>
        <fullName evidence="4">Type III-B CRISPR module RAMP protein Cmr4</fullName>
    </submittedName>
</protein>
<name>A0A9Q5R065_9CYAN</name>
<dbReference type="Pfam" id="PF03787">
    <property type="entry name" value="RAMPs"/>
    <property type="match status" value="1"/>
</dbReference>
<dbReference type="PANTHER" id="PTHR36700:SF1">
    <property type="entry name" value="CRISPR SYSTEM CMR SUBUNIT CMR4"/>
    <property type="match status" value="1"/>
</dbReference>
<evidence type="ECO:0000259" key="3">
    <source>
        <dbReference type="Pfam" id="PF03787"/>
    </source>
</evidence>
<organism evidence="4 5">
    <name type="scientific">Cylindrospermopsis raciborskii CENA302</name>
    <dbReference type="NCBI Taxonomy" id="1170768"/>
    <lineage>
        <taxon>Bacteria</taxon>
        <taxon>Bacillati</taxon>
        <taxon>Cyanobacteriota</taxon>
        <taxon>Cyanophyceae</taxon>
        <taxon>Nostocales</taxon>
        <taxon>Aphanizomenonaceae</taxon>
        <taxon>Cylindrospermopsis</taxon>
    </lineage>
</organism>
<gene>
    <name evidence="4" type="ORF">CENA302_00030</name>
</gene>
<accession>A0A9Q5R065</accession>
<proteinExistence type="predicted"/>
<feature type="domain" description="CRISPR type III-associated protein" evidence="3">
    <location>
        <begin position="9"/>
        <end position="289"/>
    </location>
</feature>
<comment type="caution">
    <text evidence="4">The sequence shown here is derived from an EMBL/GenBank/DDBJ whole genome shotgun (WGS) entry which is preliminary data.</text>
</comment>
<evidence type="ECO:0000256" key="2">
    <source>
        <dbReference type="SAM" id="MobiDB-lite"/>
    </source>
</evidence>
<dbReference type="RefSeq" id="WP_079290310.1">
    <property type="nucleotide sequence ID" value="NZ_MTPU01000001.1"/>
</dbReference>
<reference evidence="4 5" key="1">
    <citation type="submission" date="2017-01" db="EMBL/GenBank/DDBJ databases">
        <authorList>
            <person name="Abreu V.A."/>
            <person name="Popin R.V."/>
            <person name="Rigonato J."/>
            <person name="Andreote A.P."/>
            <person name="Schaker P.C."/>
            <person name="Hoff-Risseti C."/>
            <person name="Alvarenga D.O."/>
            <person name="Varani A.M."/>
            <person name="Fiore M.F."/>
        </authorList>
    </citation>
    <scope>NUCLEOTIDE SEQUENCE [LARGE SCALE GENOMIC DNA]</scope>
    <source>
        <strain evidence="4 5">CENA302</strain>
    </source>
</reference>
<dbReference type="AlphaFoldDB" id="A0A9Q5R065"/>
<keyword evidence="1" id="KW-0051">Antiviral defense</keyword>
<evidence type="ECO:0000313" key="4">
    <source>
        <dbReference type="EMBL" id="OPH11402.1"/>
    </source>
</evidence>
<evidence type="ECO:0000313" key="5">
    <source>
        <dbReference type="Proteomes" id="UP000190056"/>
    </source>
</evidence>